<sequence length="159" mass="17096">MADVQPFPFASLDELKARWPDFPVGAEKYAETLLEDGSQFILDVCPSAANASEATRRRVLCAVVKRRMDAEQSDLAGLASASTTTGPFAESVTPANPDGDFFLKKSERRSLGEGQQKAFGVKIADTGCVDHRPWCSLAFGATYCSCGADLTLEGPLWEA</sequence>
<reference evidence="1 2" key="1">
    <citation type="submission" date="2019-06" db="EMBL/GenBank/DDBJ databases">
        <authorList>
            <person name="Mardanova A.M."/>
            <person name="Pudova D.S."/>
            <person name="Shagimardanova E.I."/>
            <person name="Gogoleva N.E."/>
            <person name="Lutfullin M.T."/>
            <person name="Hadieva G.F."/>
            <person name="Sharipova M.R."/>
        </authorList>
    </citation>
    <scope>NUCLEOTIDE SEQUENCE [LARGE SCALE GENOMIC DNA]</scope>
    <source>
        <strain evidence="1 2">MG-1</strain>
    </source>
</reference>
<protein>
    <submittedName>
        <fullName evidence="1">Uncharacterized protein</fullName>
    </submittedName>
</protein>
<gene>
    <name evidence="1" type="ORF">FHQ09_06700</name>
</gene>
<evidence type="ECO:0000313" key="2">
    <source>
        <dbReference type="Proteomes" id="UP000314223"/>
    </source>
</evidence>
<proteinExistence type="predicted"/>
<name>A0A5C4X3K0_9MICO</name>
<accession>A0A5C4X3K0</accession>
<organism evidence="1 2">
    <name type="scientific">Brevibacterium sediminis</name>
    <dbReference type="NCBI Taxonomy" id="1857024"/>
    <lineage>
        <taxon>Bacteria</taxon>
        <taxon>Bacillati</taxon>
        <taxon>Actinomycetota</taxon>
        <taxon>Actinomycetes</taxon>
        <taxon>Micrococcales</taxon>
        <taxon>Brevibacteriaceae</taxon>
        <taxon>Brevibacterium</taxon>
    </lineage>
</organism>
<dbReference type="EMBL" id="VDMQ01000003">
    <property type="protein sequence ID" value="TNM55920.1"/>
    <property type="molecule type" value="Genomic_DNA"/>
</dbReference>
<dbReference type="AlphaFoldDB" id="A0A5C4X3K0"/>
<dbReference type="RefSeq" id="WP_139468059.1">
    <property type="nucleotide sequence ID" value="NZ_VDMQ01000003.1"/>
</dbReference>
<dbReference type="Proteomes" id="UP000314223">
    <property type="component" value="Unassembled WGS sequence"/>
</dbReference>
<comment type="caution">
    <text evidence="1">The sequence shown here is derived from an EMBL/GenBank/DDBJ whole genome shotgun (WGS) entry which is preliminary data.</text>
</comment>
<evidence type="ECO:0000313" key="1">
    <source>
        <dbReference type="EMBL" id="TNM55920.1"/>
    </source>
</evidence>